<gene>
    <name evidence="2" type="ORF">CZ674_02205</name>
</gene>
<sequence>MGSDFGFVAGPAAWSRILYIGIWIAIIVWAIVAVIRIGNALKRLADAREAETAATVPGAVDEPQ</sequence>
<evidence type="ECO:0000313" key="2">
    <source>
        <dbReference type="EMBL" id="SJM49955.1"/>
    </source>
</evidence>
<name>A0A1R4F253_9MICO</name>
<feature type="transmembrane region" description="Helical" evidence="1">
    <location>
        <begin position="17"/>
        <end position="38"/>
    </location>
</feature>
<reference evidence="2 3" key="1">
    <citation type="submission" date="2017-02" db="EMBL/GenBank/DDBJ databases">
        <authorList>
            <person name="Peterson S.W."/>
        </authorList>
    </citation>
    <scope>NUCLEOTIDE SEQUENCE [LARGE SCALE GENOMIC DNA]</scope>
    <source>
        <strain evidence="2 3">LMG 22410</strain>
    </source>
</reference>
<keyword evidence="1" id="KW-0472">Membrane</keyword>
<dbReference type="EMBL" id="FUHU01000010">
    <property type="protein sequence ID" value="SJM49955.1"/>
    <property type="molecule type" value="Genomic_DNA"/>
</dbReference>
<evidence type="ECO:0000313" key="3">
    <source>
        <dbReference type="Proteomes" id="UP000195787"/>
    </source>
</evidence>
<protein>
    <submittedName>
        <fullName evidence="2">Uncharacterized protein</fullName>
    </submittedName>
</protein>
<keyword evidence="1" id="KW-0812">Transmembrane</keyword>
<keyword evidence="3" id="KW-1185">Reference proteome</keyword>
<proteinExistence type="predicted"/>
<dbReference type="AlphaFoldDB" id="A0A1R4F253"/>
<accession>A0A1R4F253</accession>
<dbReference type="RefSeq" id="WP_086990830.1">
    <property type="nucleotide sequence ID" value="NZ_FUHU01000010.1"/>
</dbReference>
<organism evidence="2 3">
    <name type="scientific">Agrococcus casei LMG 22410</name>
    <dbReference type="NCBI Taxonomy" id="1255656"/>
    <lineage>
        <taxon>Bacteria</taxon>
        <taxon>Bacillati</taxon>
        <taxon>Actinomycetota</taxon>
        <taxon>Actinomycetes</taxon>
        <taxon>Micrococcales</taxon>
        <taxon>Microbacteriaceae</taxon>
        <taxon>Agrococcus</taxon>
    </lineage>
</organism>
<keyword evidence="1" id="KW-1133">Transmembrane helix</keyword>
<evidence type="ECO:0000256" key="1">
    <source>
        <dbReference type="SAM" id="Phobius"/>
    </source>
</evidence>
<dbReference type="Proteomes" id="UP000195787">
    <property type="component" value="Unassembled WGS sequence"/>
</dbReference>
<dbReference type="GeneID" id="303172009"/>